<dbReference type="AlphaFoldDB" id="A0A2S8SQK4"/>
<keyword evidence="3" id="KW-1185">Reference proteome</keyword>
<dbReference type="InParanoid" id="A0A2S8SQK4"/>
<reference evidence="2 3" key="1">
    <citation type="journal article" date="2018" name="Syst. Appl. Microbiol.">
        <title>Abditibacterium utsteinense sp. nov., the first cultivated member of candidate phylum FBP, isolated from ice-free Antarctic soil samples.</title>
        <authorList>
            <person name="Tahon G."/>
            <person name="Tytgat B."/>
            <person name="Lebbe L."/>
            <person name="Carlier A."/>
            <person name="Willems A."/>
        </authorList>
    </citation>
    <scope>NUCLEOTIDE SEQUENCE [LARGE SCALE GENOMIC DNA]</scope>
    <source>
        <strain evidence="2 3">LMG 29911</strain>
    </source>
</reference>
<keyword evidence="1" id="KW-0812">Transmembrane</keyword>
<feature type="transmembrane region" description="Helical" evidence="1">
    <location>
        <begin position="7"/>
        <end position="32"/>
    </location>
</feature>
<comment type="caution">
    <text evidence="2">The sequence shown here is derived from an EMBL/GenBank/DDBJ whole genome shotgun (WGS) entry which is preliminary data.</text>
</comment>
<proteinExistence type="predicted"/>
<evidence type="ECO:0000256" key="1">
    <source>
        <dbReference type="SAM" id="Phobius"/>
    </source>
</evidence>
<dbReference type="RefSeq" id="WP_106380807.1">
    <property type="nucleotide sequence ID" value="NZ_NIGF01000016.1"/>
</dbReference>
<keyword evidence="1" id="KW-0472">Membrane</keyword>
<evidence type="ECO:0000313" key="2">
    <source>
        <dbReference type="EMBL" id="PQV63066.1"/>
    </source>
</evidence>
<dbReference type="Proteomes" id="UP000237684">
    <property type="component" value="Unassembled WGS sequence"/>
</dbReference>
<evidence type="ECO:0000313" key="3">
    <source>
        <dbReference type="Proteomes" id="UP000237684"/>
    </source>
</evidence>
<keyword evidence="1" id="KW-1133">Transmembrane helix</keyword>
<name>A0A2S8SQK4_9BACT</name>
<accession>A0A2S8SQK4</accession>
<organism evidence="2 3">
    <name type="scientific">Abditibacterium utsteinense</name>
    <dbReference type="NCBI Taxonomy" id="1960156"/>
    <lineage>
        <taxon>Bacteria</taxon>
        <taxon>Pseudomonadati</taxon>
        <taxon>Abditibacteriota</taxon>
        <taxon>Abditibacteriia</taxon>
        <taxon>Abditibacteriales</taxon>
        <taxon>Abditibacteriaceae</taxon>
        <taxon>Abditibacterium</taxon>
    </lineage>
</organism>
<dbReference type="EMBL" id="NIGF01000016">
    <property type="protein sequence ID" value="PQV63066.1"/>
    <property type="molecule type" value="Genomic_DNA"/>
</dbReference>
<protein>
    <submittedName>
        <fullName evidence="2">Uncharacterized protein</fullName>
    </submittedName>
</protein>
<sequence length="69" mass="7505">MKFLTDLMAGAVGQILLTALFMLYMAACFVLFDAFQITNPTLQVSLGIAPFLALAFCLVRSLSGSQRKD</sequence>
<gene>
    <name evidence="2" type="ORF">B1R32_11643</name>
</gene>
<feature type="transmembrane region" description="Helical" evidence="1">
    <location>
        <begin position="44"/>
        <end position="63"/>
    </location>
</feature>